<name>A0A031LL86_9CREN</name>
<feature type="transmembrane region" description="Helical" evidence="7">
    <location>
        <begin position="76"/>
        <end position="94"/>
    </location>
</feature>
<sequence>MKDRSTFNFVGSYLSWIMDSYDLGAVVITASILEKLYYPSLGVLGAILPVVFTVMFRPLGGFIFGFLSDTRGRKKVLIFTVLGYSFSIGITAILPTYYQIGIVAPLILSLLRIFQGIFIGGDVSSSFTISMESVNRHRGLASGIMQSGTLVGFVIVDMLFTELSANGSFLFSLGWRIIYAVGVFPAILAVFIRSKMTEPKIYLEAEKENPIRGLKPVFQTILVMIGFWIMIYAGPQFIPIYLGTVLHLPAHEYGFLALIMNLIGIPSMIISGMISDYIGRKSMSMFGLLIGVITALNLYTSSGNLILPILLFGFGINLPSAITPAYLAERFKTFSRATGVGFSYNGAFIAAGFSQVFISLLSYLFPTSTSAFLILLSGGILAFAGLAIGPETLKRNELHA</sequence>
<feature type="transmembrane region" description="Helical" evidence="7">
    <location>
        <begin position="340"/>
        <end position="365"/>
    </location>
</feature>
<dbReference type="AlphaFoldDB" id="A0A031LL86"/>
<evidence type="ECO:0000256" key="4">
    <source>
        <dbReference type="ARBA" id="ARBA00022692"/>
    </source>
</evidence>
<feature type="domain" description="Major facilitator superfamily (MFS) profile" evidence="8">
    <location>
        <begin position="8"/>
        <end position="394"/>
    </location>
</feature>
<evidence type="ECO:0000313" key="9">
    <source>
        <dbReference type="EMBL" id="EZQ02262.1"/>
    </source>
</evidence>
<comment type="subcellular location">
    <subcellularLocation>
        <location evidence="1">Cell membrane</location>
        <topology evidence="1">Multi-pass membrane protein</topology>
    </subcellularLocation>
</comment>
<dbReference type="STRING" id="1160895.CM19_10680"/>
<keyword evidence="5 7" id="KW-1133">Transmembrane helix</keyword>
<dbReference type="RefSeq" id="WP_048100329.1">
    <property type="nucleotide sequence ID" value="NZ_JFZT01000052.1"/>
</dbReference>
<dbReference type="Pfam" id="PF07690">
    <property type="entry name" value="MFS_1"/>
    <property type="match status" value="1"/>
</dbReference>
<dbReference type="PANTHER" id="PTHR43045:SF1">
    <property type="entry name" value="SHIKIMATE TRANSPORTER"/>
    <property type="match status" value="1"/>
</dbReference>
<evidence type="ECO:0000256" key="5">
    <source>
        <dbReference type="ARBA" id="ARBA00022989"/>
    </source>
</evidence>
<feature type="transmembrane region" description="Helical" evidence="7">
    <location>
        <begin position="282"/>
        <end position="299"/>
    </location>
</feature>
<dbReference type="InterPro" id="IPR005829">
    <property type="entry name" value="Sugar_transporter_CS"/>
</dbReference>
<keyword evidence="4 7" id="KW-0812">Transmembrane</keyword>
<feature type="transmembrane region" description="Helical" evidence="7">
    <location>
        <begin position="253"/>
        <end position="270"/>
    </location>
</feature>
<feature type="transmembrane region" description="Helical" evidence="7">
    <location>
        <begin position="36"/>
        <end position="56"/>
    </location>
</feature>
<feature type="transmembrane region" description="Helical" evidence="7">
    <location>
        <begin position="173"/>
        <end position="192"/>
    </location>
</feature>
<dbReference type="OrthoDB" id="117970at2157"/>
<dbReference type="PROSITE" id="PS00216">
    <property type="entry name" value="SUGAR_TRANSPORT_1"/>
    <property type="match status" value="1"/>
</dbReference>
<keyword evidence="2" id="KW-0813">Transport</keyword>
<dbReference type="Gene3D" id="1.20.1250.20">
    <property type="entry name" value="MFS general substrate transporter like domains"/>
    <property type="match status" value="1"/>
</dbReference>
<evidence type="ECO:0000259" key="8">
    <source>
        <dbReference type="PROSITE" id="PS50850"/>
    </source>
</evidence>
<dbReference type="PANTHER" id="PTHR43045">
    <property type="entry name" value="SHIKIMATE TRANSPORTER"/>
    <property type="match status" value="1"/>
</dbReference>
<evidence type="ECO:0000256" key="7">
    <source>
        <dbReference type="SAM" id="Phobius"/>
    </source>
</evidence>
<dbReference type="EMBL" id="JFZT01000052">
    <property type="protein sequence ID" value="EZQ02262.1"/>
    <property type="molecule type" value="Genomic_DNA"/>
</dbReference>
<feature type="transmembrane region" description="Helical" evidence="7">
    <location>
        <begin position="7"/>
        <end position="30"/>
    </location>
</feature>
<evidence type="ECO:0000256" key="1">
    <source>
        <dbReference type="ARBA" id="ARBA00004651"/>
    </source>
</evidence>
<feature type="transmembrane region" description="Helical" evidence="7">
    <location>
        <begin position="140"/>
        <end position="161"/>
    </location>
</feature>
<keyword evidence="6 7" id="KW-0472">Membrane</keyword>
<evidence type="ECO:0000256" key="6">
    <source>
        <dbReference type="ARBA" id="ARBA00023136"/>
    </source>
</evidence>
<gene>
    <name evidence="9" type="ORF">CM19_10680</name>
</gene>
<reference evidence="9 10" key="1">
    <citation type="submission" date="2014-03" db="EMBL/GenBank/DDBJ databases">
        <title>Draft genome sequence of the novel thermoacidophilic archaea Acidianus copahuensis ALE1 strain, isolated from Copahue volcanic area in Neuquen Argentina.</title>
        <authorList>
            <person name="Urbieta M.S."/>
            <person name="Rascovan N."/>
            <person name="Castro C."/>
            <person name="Revale S."/>
            <person name="Giaveno M.A."/>
            <person name="Vazquez M.P."/>
            <person name="Donati E.R."/>
        </authorList>
    </citation>
    <scope>NUCLEOTIDE SEQUENCE [LARGE SCALE GENOMIC DNA]</scope>
    <source>
        <strain evidence="9 10">ALE1</strain>
    </source>
</reference>
<feature type="transmembrane region" description="Helical" evidence="7">
    <location>
        <begin position="305"/>
        <end position="328"/>
    </location>
</feature>
<dbReference type="Proteomes" id="UP000024332">
    <property type="component" value="Unassembled WGS sequence"/>
</dbReference>
<dbReference type="GO" id="GO:0022857">
    <property type="term" value="F:transmembrane transporter activity"/>
    <property type="evidence" value="ECO:0007669"/>
    <property type="project" value="InterPro"/>
</dbReference>
<dbReference type="InterPro" id="IPR036259">
    <property type="entry name" value="MFS_trans_sf"/>
</dbReference>
<dbReference type="SUPFAM" id="SSF103473">
    <property type="entry name" value="MFS general substrate transporter"/>
    <property type="match status" value="1"/>
</dbReference>
<dbReference type="InterPro" id="IPR020846">
    <property type="entry name" value="MFS_dom"/>
</dbReference>
<feature type="transmembrane region" description="Helical" evidence="7">
    <location>
        <begin position="100"/>
        <end position="119"/>
    </location>
</feature>
<dbReference type="GO" id="GO:0005886">
    <property type="term" value="C:plasma membrane"/>
    <property type="evidence" value="ECO:0007669"/>
    <property type="project" value="UniProtKB-SubCell"/>
</dbReference>
<accession>A0A031LL86</accession>
<evidence type="ECO:0000313" key="10">
    <source>
        <dbReference type="Proteomes" id="UP000024332"/>
    </source>
</evidence>
<organism evidence="9 10">
    <name type="scientific">Candidatus Acidianus copahuensis</name>
    <dbReference type="NCBI Taxonomy" id="1160895"/>
    <lineage>
        <taxon>Archaea</taxon>
        <taxon>Thermoproteota</taxon>
        <taxon>Thermoprotei</taxon>
        <taxon>Sulfolobales</taxon>
        <taxon>Sulfolobaceae</taxon>
        <taxon>Acidianus</taxon>
    </lineage>
</organism>
<feature type="transmembrane region" description="Helical" evidence="7">
    <location>
        <begin position="213"/>
        <end position="233"/>
    </location>
</feature>
<proteinExistence type="predicted"/>
<dbReference type="InterPro" id="IPR011701">
    <property type="entry name" value="MFS"/>
</dbReference>
<evidence type="ECO:0000256" key="3">
    <source>
        <dbReference type="ARBA" id="ARBA00022475"/>
    </source>
</evidence>
<evidence type="ECO:0000256" key="2">
    <source>
        <dbReference type="ARBA" id="ARBA00022448"/>
    </source>
</evidence>
<feature type="transmembrane region" description="Helical" evidence="7">
    <location>
        <begin position="371"/>
        <end position="389"/>
    </location>
</feature>
<keyword evidence="3" id="KW-1003">Cell membrane</keyword>
<dbReference type="PROSITE" id="PS50850">
    <property type="entry name" value="MFS"/>
    <property type="match status" value="1"/>
</dbReference>
<protein>
    <submittedName>
        <fullName evidence="9">MFS transporter</fullName>
    </submittedName>
</protein>
<comment type="caution">
    <text evidence="9">The sequence shown here is derived from an EMBL/GenBank/DDBJ whole genome shotgun (WGS) entry which is preliminary data.</text>
</comment>
<keyword evidence="10" id="KW-1185">Reference proteome</keyword>